<organism evidence="2 3">
    <name type="scientific">Phlebiopsis gigantea (strain 11061_1 CR5-6)</name>
    <name type="common">White-rot fungus</name>
    <name type="synonym">Peniophora gigantea</name>
    <dbReference type="NCBI Taxonomy" id="745531"/>
    <lineage>
        <taxon>Eukaryota</taxon>
        <taxon>Fungi</taxon>
        <taxon>Dikarya</taxon>
        <taxon>Basidiomycota</taxon>
        <taxon>Agaricomycotina</taxon>
        <taxon>Agaricomycetes</taxon>
        <taxon>Polyporales</taxon>
        <taxon>Phanerochaetaceae</taxon>
        <taxon>Phlebiopsis</taxon>
    </lineage>
</organism>
<dbReference type="Proteomes" id="UP000053257">
    <property type="component" value="Unassembled WGS sequence"/>
</dbReference>
<evidence type="ECO:0000256" key="1">
    <source>
        <dbReference type="SAM" id="MobiDB-lite"/>
    </source>
</evidence>
<dbReference type="HOGENOM" id="CLU_2027573_0_0_1"/>
<accession>A0A0C3PRI4</accession>
<name>A0A0C3PRI4_PHLG1</name>
<evidence type="ECO:0000313" key="2">
    <source>
        <dbReference type="EMBL" id="KIP09823.1"/>
    </source>
</evidence>
<gene>
    <name evidence="2" type="ORF">PHLGIDRAFT_115979</name>
</gene>
<dbReference type="AlphaFoldDB" id="A0A0C3PRI4"/>
<dbReference type="EMBL" id="KN840461">
    <property type="protein sequence ID" value="KIP09823.1"/>
    <property type="molecule type" value="Genomic_DNA"/>
</dbReference>
<proteinExistence type="predicted"/>
<keyword evidence="3" id="KW-1185">Reference proteome</keyword>
<protein>
    <submittedName>
        <fullName evidence="2">Uncharacterized protein</fullName>
    </submittedName>
</protein>
<feature type="region of interest" description="Disordered" evidence="1">
    <location>
        <begin position="20"/>
        <end position="122"/>
    </location>
</feature>
<sequence length="122" mass="12517">MPVPLRAFFALRDLALAKHKGSPAPRAALQQPPKLVCPDSPCAHPSSSAPETPRPARPCVDAGAGARSDAAARRSDQPAAPRAPALQTGRPPARLPHSCGARDPGPACAAGGEHEEKEGARD</sequence>
<feature type="compositionally biased region" description="Basic and acidic residues" evidence="1">
    <location>
        <begin position="112"/>
        <end position="122"/>
    </location>
</feature>
<reference evidence="2 3" key="1">
    <citation type="journal article" date="2014" name="PLoS Genet.">
        <title>Analysis of the Phlebiopsis gigantea genome, transcriptome and secretome provides insight into its pioneer colonization strategies of wood.</title>
        <authorList>
            <person name="Hori C."/>
            <person name="Ishida T."/>
            <person name="Igarashi K."/>
            <person name="Samejima M."/>
            <person name="Suzuki H."/>
            <person name="Master E."/>
            <person name="Ferreira P."/>
            <person name="Ruiz-Duenas F.J."/>
            <person name="Held B."/>
            <person name="Canessa P."/>
            <person name="Larrondo L.F."/>
            <person name="Schmoll M."/>
            <person name="Druzhinina I.S."/>
            <person name="Kubicek C.P."/>
            <person name="Gaskell J.A."/>
            <person name="Kersten P."/>
            <person name="St John F."/>
            <person name="Glasner J."/>
            <person name="Sabat G."/>
            <person name="Splinter BonDurant S."/>
            <person name="Syed K."/>
            <person name="Yadav J."/>
            <person name="Mgbeahuruike A.C."/>
            <person name="Kovalchuk A."/>
            <person name="Asiegbu F.O."/>
            <person name="Lackner G."/>
            <person name="Hoffmeister D."/>
            <person name="Rencoret J."/>
            <person name="Gutierrez A."/>
            <person name="Sun H."/>
            <person name="Lindquist E."/>
            <person name="Barry K."/>
            <person name="Riley R."/>
            <person name="Grigoriev I.V."/>
            <person name="Henrissat B."/>
            <person name="Kues U."/>
            <person name="Berka R.M."/>
            <person name="Martinez A.T."/>
            <person name="Covert S.F."/>
            <person name="Blanchette R.A."/>
            <person name="Cullen D."/>
        </authorList>
    </citation>
    <scope>NUCLEOTIDE SEQUENCE [LARGE SCALE GENOMIC DNA]</scope>
    <source>
        <strain evidence="2 3">11061_1 CR5-6</strain>
    </source>
</reference>
<evidence type="ECO:0000313" key="3">
    <source>
        <dbReference type="Proteomes" id="UP000053257"/>
    </source>
</evidence>